<accession>A0A2V1D846</accession>
<dbReference type="STRING" id="97972.A0A2V1D846"/>
<dbReference type="PANTHER" id="PTHR40619:SF3">
    <property type="entry name" value="FUNGAL STAND N-TERMINAL GOODBYE DOMAIN-CONTAINING PROTEIN"/>
    <property type="match status" value="1"/>
</dbReference>
<evidence type="ECO:0008006" key="3">
    <source>
        <dbReference type="Google" id="ProtNLM"/>
    </source>
</evidence>
<proteinExistence type="predicted"/>
<evidence type="ECO:0000313" key="2">
    <source>
        <dbReference type="Proteomes" id="UP000244855"/>
    </source>
</evidence>
<evidence type="ECO:0000313" key="1">
    <source>
        <dbReference type="EMBL" id="PVH93329.1"/>
    </source>
</evidence>
<dbReference type="OrthoDB" id="5419927at2759"/>
<dbReference type="AlphaFoldDB" id="A0A2V1D846"/>
<gene>
    <name evidence="1" type="ORF">DM02DRAFT_696275</name>
</gene>
<dbReference type="Proteomes" id="UP000244855">
    <property type="component" value="Unassembled WGS sequence"/>
</dbReference>
<dbReference type="PANTHER" id="PTHR40619">
    <property type="entry name" value="FUNGAL STAND N-TERMINAL GOODBYE DOMAIN-CONTAINING PROTEIN"/>
    <property type="match status" value="1"/>
</dbReference>
<dbReference type="EMBL" id="KZ805596">
    <property type="protein sequence ID" value="PVH93329.1"/>
    <property type="molecule type" value="Genomic_DNA"/>
</dbReference>
<keyword evidence="2" id="KW-1185">Reference proteome</keyword>
<protein>
    <recommendedName>
        <fullName evidence="3">Fungal STAND N-terminal Goodbye domain-containing protein</fullName>
    </recommendedName>
</protein>
<name>A0A2V1D846_9PLEO</name>
<organism evidence="1 2">
    <name type="scientific">Periconia macrospinosa</name>
    <dbReference type="NCBI Taxonomy" id="97972"/>
    <lineage>
        <taxon>Eukaryota</taxon>
        <taxon>Fungi</taxon>
        <taxon>Dikarya</taxon>
        <taxon>Ascomycota</taxon>
        <taxon>Pezizomycotina</taxon>
        <taxon>Dothideomycetes</taxon>
        <taxon>Pleosporomycetidae</taxon>
        <taxon>Pleosporales</taxon>
        <taxon>Massarineae</taxon>
        <taxon>Periconiaceae</taxon>
        <taxon>Periconia</taxon>
    </lineage>
</organism>
<reference evidence="1 2" key="1">
    <citation type="journal article" date="2018" name="Sci. Rep.">
        <title>Comparative genomics provides insights into the lifestyle and reveals functional heterogeneity of dark septate endophytic fungi.</title>
        <authorList>
            <person name="Knapp D.G."/>
            <person name="Nemeth J.B."/>
            <person name="Barry K."/>
            <person name="Hainaut M."/>
            <person name="Henrissat B."/>
            <person name="Johnson J."/>
            <person name="Kuo A."/>
            <person name="Lim J.H.P."/>
            <person name="Lipzen A."/>
            <person name="Nolan M."/>
            <person name="Ohm R.A."/>
            <person name="Tamas L."/>
            <person name="Grigoriev I.V."/>
            <person name="Spatafora J.W."/>
            <person name="Nagy L.G."/>
            <person name="Kovacs G.M."/>
        </authorList>
    </citation>
    <scope>NUCLEOTIDE SEQUENCE [LARGE SCALE GENOMIC DNA]</scope>
    <source>
        <strain evidence="1 2">DSE2036</strain>
    </source>
</reference>
<sequence>MLCSPSWRQYYKALSKVERCGKIRALDEPLVVGNQFDITSLQQFSSLRSAATTMQNVTLVSRGNLELLVKGRNVESTVFRDKEGFVTEEQSQALNKRYKFKPINAKKFTLAELMAALESNKNKYEYEDLKGPKGFLRKGFRKLGENAHSFKQWLGLVPNSNYSAPIVGAFMVMLSIADRMHQIREEVFKMITAVPEDFNDLRDYLSVYSEVIDENLSIKAASVCTHICRTLQHAMRFVGENPFKKVLKSLKGDSYEKVTVLCIKNLVELKNQFRGAIDKHLHSRVGSLFRLAKSSSMLQKMIAWVKGGIPVSQIEVQGYDARHTQLDLLACLSQGTSLSSTDIGRLAFIKHNTVFRKWILEPKSSAIHIDGNADVGPADYTSTTSFLCAETAHLMESMKHTLVLSYFCGLRAAPTSKIRSGIKDMMTSLLGQILQCVEDGVFDDEFLDETLKDDIKDQSLNGLYRVFKSLVMLLPKSWIVVCFIDGIEFYETQRQVDRTLGIMKRVLKLSKRVGKFQAPTFKLLVTAAKTSLIVAKEFRPENRIICSEDPIEDSILPANIITSDISKPY</sequence>